<gene>
    <name evidence="2" type="ORF">TSAR_006967</name>
</gene>
<evidence type="ECO:0008006" key="4">
    <source>
        <dbReference type="Google" id="ProtNLM"/>
    </source>
</evidence>
<reference evidence="2 3" key="1">
    <citation type="journal article" date="2017" name="Curr. Biol.">
        <title>The Evolution of Venom by Co-option of Single-Copy Genes.</title>
        <authorList>
            <person name="Martinson E.O."/>
            <person name="Mrinalini"/>
            <person name="Kelkar Y.D."/>
            <person name="Chang C.H."/>
            <person name="Werren J.H."/>
        </authorList>
    </citation>
    <scope>NUCLEOTIDE SEQUENCE [LARGE SCALE GENOMIC DNA]</scope>
    <source>
        <strain evidence="2 3">Alberta</strain>
        <tissue evidence="2">Whole body</tissue>
    </source>
</reference>
<evidence type="ECO:0000256" key="1">
    <source>
        <dbReference type="SAM" id="SignalP"/>
    </source>
</evidence>
<sequence>MKYFVAFCIVVLAVVFASSEDEFRAEYCKDVPRGECIGYKCSKDGSKISAVACAESRCKGETVGFKENENVPYPQCCPEPICK</sequence>
<feature type="signal peptide" evidence="1">
    <location>
        <begin position="1"/>
        <end position="19"/>
    </location>
</feature>
<dbReference type="EMBL" id="NNAY01000470">
    <property type="protein sequence ID" value="OXU28152.1"/>
    <property type="molecule type" value="Genomic_DNA"/>
</dbReference>
<keyword evidence="1" id="KW-0732">Signal</keyword>
<name>A0A232FBZ9_9HYME</name>
<evidence type="ECO:0000313" key="2">
    <source>
        <dbReference type="EMBL" id="OXU28152.1"/>
    </source>
</evidence>
<comment type="caution">
    <text evidence="2">The sequence shown here is derived from an EMBL/GenBank/DDBJ whole genome shotgun (WGS) entry which is preliminary data.</text>
</comment>
<evidence type="ECO:0000313" key="3">
    <source>
        <dbReference type="Proteomes" id="UP000215335"/>
    </source>
</evidence>
<accession>A0A232FBZ9</accession>
<organism evidence="2 3">
    <name type="scientific">Trichomalopsis sarcophagae</name>
    <dbReference type="NCBI Taxonomy" id="543379"/>
    <lineage>
        <taxon>Eukaryota</taxon>
        <taxon>Metazoa</taxon>
        <taxon>Ecdysozoa</taxon>
        <taxon>Arthropoda</taxon>
        <taxon>Hexapoda</taxon>
        <taxon>Insecta</taxon>
        <taxon>Pterygota</taxon>
        <taxon>Neoptera</taxon>
        <taxon>Endopterygota</taxon>
        <taxon>Hymenoptera</taxon>
        <taxon>Apocrita</taxon>
        <taxon>Proctotrupomorpha</taxon>
        <taxon>Chalcidoidea</taxon>
        <taxon>Pteromalidae</taxon>
        <taxon>Pteromalinae</taxon>
        <taxon>Trichomalopsis</taxon>
    </lineage>
</organism>
<protein>
    <recommendedName>
        <fullName evidence="4">Single domain-containing protein</fullName>
    </recommendedName>
</protein>
<feature type="chain" id="PRO_5012556726" description="Single domain-containing protein" evidence="1">
    <location>
        <begin position="20"/>
        <end position="83"/>
    </location>
</feature>
<keyword evidence="3" id="KW-1185">Reference proteome</keyword>
<proteinExistence type="predicted"/>
<dbReference type="Proteomes" id="UP000215335">
    <property type="component" value="Unassembled WGS sequence"/>
</dbReference>
<dbReference type="AlphaFoldDB" id="A0A232FBZ9"/>